<keyword evidence="3" id="KW-1185">Reference proteome</keyword>
<dbReference type="InterPro" id="IPR025282">
    <property type="entry name" value="DUF4214"/>
</dbReference>
<dbReference type="BioCyc" id="MAER449447:MAE_RS05830-MONOMER"/>
<dbReference type="HOGENOM" id="CLU_392705_0_0_3"/>
<dbReference type="GO" id="GO:0005509">
    <property type="term" value="F:calcium ion binding"/>
    <property type="evidence" value="ECO:0007669"/>
    <property type="project" value="InterPro"/>
</dbReference>
<evidence type="ECO:0000313" key="3">
    <source>
        <dbReference type="Proteomes" id="UP000001510"/>
    </source>
</evidence>
<dbReference type="SUPFAM" id="SSF51120">
    <property type="entry name" value="beta-Roll"/>
    <property type="match status" value="1"/>
</dbReference>
<dbReference type="KEGG" id="mar:MAE_13170"/>
<dbReference type="PaxDb" id="449447-MAE_13170"/>
<dbReference type="eggNOG" id="COG2931">
    <property type="taxonomic scope" value="Bacteria"/>
</dbReference>
<dbReference type="PRINTS" id="PR00313">
    <property type="entry name" value="CABNDNGRPT"/>
</dbReference>
<dbReference type="Pfam" id="PF00353">
    <property type="entry name" value="HemolysinCabind"/>
    <property type="match status" value="1"/>
</dbReference>
<proteinExistence type="predicted"/>
<dbReference type="Proteomes" id="UP000001510">
    <property type="component" value="Chromosome"/>
</dbReference>
<feature type="domain" description="DUF4214" evidence="1">
    <location>
        <begin position="65"/>
        <end position="96"/>
    </location>
</feature>
<sequence length="702" mass="73654">MTVDQNSIVGLYVIYFNRSPDPQGLTFWQSQDVTIEEMAAQFGASPEAKSLYPFLASPTLGDPVAFINEIYQNAFGRDADDAGLEYWSGVLEQDSSPEAVAEFVLAVAQGAQGTDRVALQNRADIALQFTQEALNAGIPFTASLFATSSQIIDTVTFTDESVADAEDAIEQAIIDIIGGGTGTTFTLLEQGAVLTAAASTHVSPADKFLSTANDQINGTVFLDGSVIQDPSTSDNDVLTATILPDVFDFQTIPFISKIEDIKLTGSPGGVVDIANITDVKTLEFVTGNITVLTSEKHPLNLAEGYAGTLTVLQTNKNSQTTINLNGTVAGTRIVDGLVDNLIIKDTRFQNNASQINIVVKADSVLKASDTTTNPTIRDTQTGENTNFVISGDKNLTIDGAVQMARGNSTAQLDATALTGKLTLNLANILSTEVDPFSVKQIVGGKSDDSFTLTAITNQLVGVAINGSDGEDTITASLGDETSILALNRVTNVETVIVKQTSFVNTVLNPNDSFVASGKSATVDASSFTVSKLTYDGSLETNGTLNIIGGALKDTLEGGAKNDTLTGGASADTLTGGPGTGNDTFVYKSIADSNFDSTIAFDTITDFQVAGDVLNLKAVGFTSTQFLGTFEAKQDTLLDAAKAVSFNIGKNALAAFTYTGAEDLFKDNTFVLGTNNSAIDVVDAGDLFIQLTDDLTLTSVNFA</sequence>
<dbReference type="EMBL" id="AP009552">
    <property type="protein sequence ID" value="BAG01139.1"/>
    <property type="molecule type" value="Genomic_DNA"/>
</dbReference>
<organism evidence="2 3">
    <name type="scientific">Microcystis aeruginosa (strain NIES-843 / IAM M-2473)</name>
    <dbReference type="NCBI Taxonomy" id="449447"/>
    <lineage>
        <taxon>Bacteria</taxon>
        <taxon>Bacillati</taxon>
        <taxon>Cyanobacteriota</taxon>
        <taxon>Cyanophyceae</taxon>
        <taxon>Oscillatoriophycideae</taxon>
        <taxon>Chroococcales</taxon>
        <taxon>Microcystaceae</taxon>
        <taxon>Microcystis</taxon>
    </lineage>
</organism>
<dbReference type="EnsemblBacteria" id="BAG01139">
    <property type="protein sequence ID" value="BAG01139"/>
    <property type="gene ID" value="MAE_13170"/>
</dbReference>
<name>B0JTV1_MICAN</name>
<dbReference type="SMR" id="B0JTV1"/>
<evidence type="ECO:0000313" key="2">
    <source>
        <dbReference type="EMBL" id="BAG01139.1"/>
    </source>
</evidence>
<dbReference type="Pfam" id="PF13946">
    <property type="entry name" value="DUF4214"/>
    <property type="match status" value="1"/>
</dbReference>
<evidence type="ECO:0000259" key="1">
    <source>
        <dbReference type="Pfam" id="PF13946"/>
    </source>
</evidence>
<dbReference type="AlphaFoldDB" id="B0JTV1"/>
<gene>
    <name evidence="2" type="ordered locus">MAE_13170</name>
</gene>
<accession>B0JTV1</accession>
<dbReference type="STRING" id="449447.MAE_13170"/>
<dbReference type="InterPro" id="IPR001343">
    <property type="entry name" value="Hemolysn_Ca-bd"/>
</dbReference>
<protein>
    <recommendedName>
        <fullName evidence="1">DUF4214 domain-containing protein</fullName>
    </recommendedName>
</protein>
<dbReference type="RefSeq" id="WP_012264749.1">
    <property type="nucleotide sequence ID" value="NC_010296.1"/>
</dbReference>
<dbReference type="PATRIC" id="fig|449447.4.peg.1216"/>
<dbReference type="InterPro" id="IPR011049">
    <property type="entry name" value="Serralysin-like_metalloprot_C"/>
</dbReference>
<reference evidence="2 3" key="1">
    <citation type="journal article" date="2007" name="DNA Res.">
        <title>Complete genomic structure of the bloom-forming toxic cyanobacterium Microcystis aeruginosa NIES-843.</title>
        <authorList>
            <person name="Kaneko T."/>
            <person name="Nakajima N."/>
            <person name="Okamoto S."/>
            <person name="Suzuki I."/>
            <person name="Tanabe Y."/>
            <person name="Tamaoki M."/>
            <person name="Nakamura Y."/>
            <person name="Kasai F."/>
            <person name="Watanabe A."/>
            <person name="Kawashima K."/>
            <person name="Kishida Y."/>
            <person name="Ono A."/>
            <person name="Shimizu Y."/>
            <person name="Takahashi C."/>
            <person name="Minami C."/>
            <person name="Fujishiro T."/>
            <person name="Kohara M."/>
            <person name="Katoh M."/>
            <person name="Nakazaki N."/>
            <person name="Nakayama S."/>
            <person name="Yamada M."/>
            <person name="Tabata S."/>
            <person name="Watanabe M.M."/>
        </authorList>
    </citation>
    <scope>NUCLEOTIDE SEQUENCE [LARGE SCALE GENOMIC DNA]</scope>
    <source>
        <strain evidence="3">NIES-843 / IAM M-247</strain>
    </source>
</reference>
<dbReference type="Gene3D" id="2.150.10.10">
    <property type="entry name" value="Serralysin-like metalloprotease, C-terminal"/>
    <property type="match status" value="1"/>
</dbReference>